<accession>A0A8E2JF94</accession>
<dbReference type="PANTHER" id="PTHR43040:SF1">
    <property type="entry name" value="RIBONUCLEASE D"/>
    <property type="match status" value="1"/>
</dbReference>
<sequence>MSATTPSPQETQPLTITTISTTLGLQALLNTILSLPTSPPSLYVDLEGHSLGRNGSIALLTLYIFPTATCHLIDIHILGAAAFTTTCTLPAPTSTSLKTILESPAIPKVFFDVRNDADALFSLYGISLSGICDVQVMEYASRHIPGRFVSGLANCIARDLAPRTPVSTPVGQLVAEHQVLKALVPRLFDPALGGSYDVFTVRPLAGEILRYSALDAVLLVHLYRVYDEKLQGGQKGFWRWKVKSVAEGRVREAMGVGYDGESRDKAWGPWVWGDREVEEEKERWERDLKECMMLGVEVKDGEWPAT</sequence>
<dbReference type="Pfam" id="PF01612">
    <property type="entry name" value="DNA_pol_A_exo1"/>
    <property type="match status" value="1"/>
</dbReference>
<dbReference type="GO" id="GO:0008408">
    <property type="term" value="F:3'-5' exonuclease activity"/>
    <property type="evidence" value="ECO:0007669"/>
    <property type="project" value="InterPro"/>
</dbReference>
<dbReference type="InterPro" id="IPR036397">
    <property type="entry name" value="RNaseH_sf"/>
</dbReference>
<dbReference type="GO" id="GO:0003676">
    <property type="term" value="F:nucleic acid binding"/>
    <property type="evidence" value="ECO:0007669"/>
    <property type="project" value="InterPro"/>
</dbReference>
<dbReference type="SUPFAM" id="SSF53098">
    <property type="entry name" value="Ribonuclease H-like"/>
    <property type="match status" value="1"/>
</dbReference>
<evidence type="ECO:0000313" key="3">
    <source>
        <dbReference type="Proteomes" id="UP000250266"/>
    </source>
</evidence>
<dbReference type="InterPro" id="IPR012337">
    <property type="entry name" value="RNaseH-like_sf"/>
</dbReference>
<dbReference type="PANTHER" id="PTHR43040">
    <property type="entry name" value="RIBONUCLEASE D"/>
    <property type="match status" value="1"/>
</dbReference>
<evidence type="ECO:0000313" key="2">
    <source>
        <dbReference type="EMBL" id="OCK80222.1"/>
    </source>
</evidence>
<evidence type="ECO:0000259" key="1">
    <source>
        <dbReference type="Pfam" id="PF01612"/>
    </source>
</evidence>
<dbReference type="AlphaFoldDB" id="A0A8E2JF94"/>
<organism evidence="2 3">
    <name type="scientific">Lepidopterella palustris CBS 459.81</name>
    <dbReference type="NCBI Taxonomy" id="1314670"/>
    <lineage>
        <taxon>Eukaryota</taxon>
        <taxon>Fungi</taxon>
        <taxon>Dikarya</taxon>
        <taxon>Ascomycota</taxon>
        <taxon>Pezizomycotina</taxon>
        <taxon>Dothideomycetes</taxon>
        <taxon>Pleosporomycetidae</taxon>
        <taxon>Mytilinidiales</taxon>
        <taxon>Argynnaceae</taxon>
        <taxon>Lepidopterella</taxon>
    </lineage>
</organism>
<dbReference type="Gene3D" id="3.30.420.10">
    <property type="entry name" value="Ribonuclease H-like superfamily/Ribonuclease H"/>
    <property type="match status" value="1"/>
</dbReference>
<dbReference type="Proteomes" id="UP000250266">
    <property type="component" value="Unassembled WGS sequence"/>
</dbReference>
<keyword evidence="3" id="KW-1185">Reference proteome</keyword>
<gene>
    <name evidence="2" type="ORF">K432DRAFT_382405</name>
</gene>
<dbReference type="OrthoDB" id="26838at2759"/>
<dbReference type="GO" id="GO:0006139">
    <property type="term" value="P:nucleobase-containing compound metabolic process"/>
    <property type="evidence" value="ECO:0007669"/>
    <property type="project" value="InterPro"/>
</dbReference>
<reference evidence="2 3" key="1">
    <citation type="journal article" date="2016" name="Nat. Commun.">
        <title>Ectomycorrhizal ecology is imprinted in the genome of the dominant symbiotic fungus Cenococcum geophilum.</title>
        <authorList>
            <consortium name="DOE Joint Genome Institute"/>
            <person name="Peter M."/>
            <person name="Kohler A."/>
            <person name="Ohm R.A."/>
            <person name="Kuo A."/>
            <person name="Krutzmann J."/>
            <person name="Morin E."/>
            <person name="Arend M."/>
            <person name="Barry K.W."/>
            <person name="Binder M."/>
            <person name="Choi C."/>
            <person name="Clum A."/>
            <person name="Copeland A."/>
            <person name="Grisel N."/>
            <person name="Haridas S."/>
            <person name="Kipfer T."/>
            <person name="LaButti K."/>
            <person name="Lindquist E."/>
            <person name="Lipzen A."/>
            <person name="Maire R."/>
            <person name="Meier B."/>
            <person name="Mihaltcheva S."/>
            <person name="Molinier V."/>
            <person name="Murat C."/>
            <person name="Poggeler S."/>
            <person name="Quandt C.A."/>
            <person name="Sperisen C."/>
            <person name="Tritt A."/>
            <person name="Tisserant E."/>
            <person name="Crous P.W."/>
            <person name="Henrissat B."/>
            <person name="Nehls U."/>
            <person name="Egli S."/>
            <person name="Spatafora J.W."/>
            <person name="Grigoriev I.V."/>
            <person name="Martin F.M."/>
        </authorList>
    </citation>
    <scope>NUCLEOTIDE SEQUENCE [LARGE SCALE GENOMIC DNA]</scope>
    <source>
        <strain evidence="2 3">CBS 459.81</strain>
    </source>
</reference>
<protein>
    <recommendedName>
        <fullName evidence="1">3'-5' exonuclease domain-containing protein</fullName>
    </recommendedName>
</protein>
<feature type="domain" description="3'-5' exonuclease" evidence="1">
    <location>
        <begin position="25"/>
        <end position="224"/>
    </location>
</feature>
<dbReference type="InterPro" id="IPR002562">
    <property type="entry name" value="3'-5'_exonuclease_dom"/>
</dbReference>
<dbReference type="EMBL" id="KV744969">
    <property type="protein sequence ID" value="OCK80222.1"/>
    <property type="molecule type" value="Genomic_DNA"/>
</dbReference>
<proteinExistence type="predicted"/>
<name>A0A8E2JF94_9PEZI</name>